<dbReference type="FunFam" id="1.10.510.10:FF:000357">
    <property type="entry name" value="Mitogen-activated protein kinase kinase kinase 5"/>
    <property type="match status" value="1"/>
</dbReference>
<feature type="compositionally biased region" description="Basic and acidic residues" evidence="10">
    <location>
        <begin position="128"/>
        <end position="139"/>
    </location>
</feature>
<keyword evidence="4 9" id="KW-0547">Nucleotide-binding</keyword>
<comment type="similarity">
    <text evidence="1">Belongs to the protein kinase superfamily. STE Ser/Thr protein kinase family. MAP kinase kinase kinase subfamily.</text>
</comment>
<accession>A0ABD0ZPJ7</accession>
<dbReference type="SMART" id="SM00220">
    <property type="entry name" value="S_TKc"/>
    <property type="match status" value="1"/>
</dbReference>
<dbReference type="InterPro" id="IPR050538">
    <property type="entry name" value="MAP_kinase_kinase_kinase"/>
</dbReference>
<dbReference type="PANTHER" id="PTHR48016">
    <property type="entry name" value="MAP KINASE KINASE KINASE SSK2-RELATED-RELATED"/>
    <property type="match status" value="1"/>
</dbReference>
<dbReference type="Gene3D" id="1.10.510.10">
    <property type="entry name" value="Transferase(Phosphotransferase) domain 1"/>
    <property type="match status" value="1"/>
</dbReference>
<evidence type="ECO:0000256" key="2">
    <source>
        <dbReference type="ARBA" id="ARBA00012406"/>
    </source>
</evidence>
<organism evidence="12 13">
    <name type="scientific">Cardamine amara subsp. amara</name>
    <dbReference type="NCBI Taxonomy" id="228776"/>
    <lineage>
        <taxon>Eukaryota</taxon>
        <taxon>Viridiplantae</taxon>
        <taxon>Streptophyta</taxon>
        <taxon>Embryophyta</taxon>
        <taxon>Tracheophyta</taxon>
        <taxon>Spermatophyta</taxon>
        <taxon>Magnoliopsida</taxon>
        <taxon>eudicotyledons</taxon>
        <taxon>Gunneridae</taxon>
        <taxon>Pentapetalae</taxon>
        <taxon>rosids</taxon>
        <taxon>malvids</taxon>
        <taxon>Brassicales</taxon>
        <taxon>Brassicaceae</taxon>
        <taxon>Cardamineae</taxon>
        <taxon>Cardamine</taxon>
    </lineage>
</organism>
<dbReference type="Pfam" id="PF00069">
    <property type="entry name" value="Pkinase"/>
    <property type="match status" value="1"/>
</dbReference>
<dbReference type="InterPro" id="IPR000719">
    <property type="entry name" value="Prot_kinase_dom"/>
</dbReference>
<evidence type="ECO:0000256" key="4">
    <source>
        <dbReference type="ARBA" id="ARBA00022741"/>
    </source>
</evidence>
<evidence type="ECO:0000313" key="12">
    <source>
        <dbReference type="EMBL" id="KAL1196552.1"/>
    </source>
</evidence>
<protein>
    <recommendedName>
        <fullName evidence="2">mitogen-activated protein kinase kinase kinase</fullName>
        <ecNumber evidence="2">2.7.11.25</ecNumber>
    </recommendedName>
</protein>
<feature type="compositionally biased region" description="Polar residues" evidence="10">
    <location>
        <begin position="661"/>
        <end position="670"/>
    </location>
</feature>
<reference evidence="12 13" key="1">
    <citation type="submission" date="2024-04" db="EMBL/GenBank/DDBJ databases">
        <title>Genome assembly C_amara_ONT_v2.</title>
        <authorList>
            <person name="Yant L."/>
            <person name="Moore C."/>
            <person name="Slenker M."/>
        </authorList>
    </citation>
    <scope>NUCLEOTIDE SEQUENCE [LARGE SCALE GENOMIC DNA]</scope>
    <source>
        <tissue evidence="12">Leaf</tissue>
    </source>
</reference>
<evidence type="ECO:0000256" key="3">
    <source>
        <dbReference type="ARBA" id="ARBA00022679"/>
    </source>
</evidence>
<evidence type="ECO:0000256" key="7">
    <source>
        <dbReference type="ARBA" id="ARBA00047559"/>
    </source>
</evidence>
<feature type="compositionally biased region" description="Basic and acidic residues" evidence="10">
    <location>
        <begin position="710"/>
        <end position="724"/>
    </location>
</feature>
<keyword evidence="13" id="KW-1185">Reference proteome</keyword>
<dbReference type="PROSITE" id="PS50011">
    <property type="entry name" value="PROTEIN_KINASE_DOM"/>
    <property type="match status" value="1"/>
</dbReference>
<sequence length="724" mass="80171">MRWLSHISFSSPSSSPSSSSSLKPLASYSESPGPDRNQDRDRFHHRLFRFNRGRLTRQRKLRHLTDDDVLGERRASTSSSTVDRGLTRSPSAFTAVPRSPSAVPLPLPLPLPEVAGDSRNRNAGNGRGLDEKDPERFTADRTSSGPPLTSSVNGFARDSRKATENSSYQDFSYGNSPRNRNGYWVNIPTMSAPTSPYMSPVPSPQRKSTGHDLPFFYLPPKSKQAWSAPDMPLDTSGLTPPAFYDITAFSTDNSPIHSPQPRSPRRQIRSPQPSRPSSPLHSLLSPDQSAAPRDSISSPLHPRMSVDVNNGRRDNSNVHPLPLPPGATSSAASVPCPQAPLKLDSFPMNSQWKKGKLIGRGTFGSVYVACNSETGALCAMKEVEIFPDDPKSAECIKQLEQEIKLLSNLQHPNIVQYFGSETVEDRFFIYLEYVHPGSINKYMRDHGGTMTEAVVRNFTRHILSGLAYLHNKKTVHRDIKGANLLVDASGVVKLADFGMAKHLTGQRADLSLKGSPYWMAPELMQAVMQKDSNPDLAFAVDIWSLGCTIIEMFTGKPPWSEFEGAAAMFKVMRDSPPIPESMSPEGKEFLRLCFQRNPAERPTAAMLLEHRFLKNSLQPTSPRNSDVSNCSQLINGMNIAEQSSRRVKPNFKLEQVPRARNMTSSESESGQQQQQQQLRSPDLNGTVPRLSPRSTLEAIPSPSPSQRPKLSSDRRRICVASDHL</sequence>
<dbReference type="InterPro" id="IPR017441">
    <property type="entry name" value="Protein_kinase_ATP_BS"/>
</dbReference>
<gene>
    <name evidence="12" type="ORF">V5N11_023241</name>
</gene>
<feature type="region of interest" description="Disordered" evidence="10">
    <location>
        <begin position="244"/>
        <end position="333"/>
    </location>
</feature>
<feature type="region of interest" description="Disordered" evidence="10">
    <location>
        <begin position="1"/>
        <end position="43"/>
    </location>
</feature>
<dbReference type="PANTHER" id="PTHR48016:SF5">
    <property type="entry name" value="MITOGEN-ACTIVATED PROTEIN KINASE KINASE KINASE 5"/>
    <property type="match status" value="1"/>
</dbReference>
<feature type="binding site" evidence="9">
    <location>
        <position position="381"/>
    </location>
    <ligand>
        <name>ATP</name>
        <dbReference type="ChEBI" id="CHEBI:30616"/>
    </ligand>
</feature>
<dbReference type="InterPro" id="IPR011009">
    <property type="entry name" value="Kinase-like_dom_sf"/>
</dbReference>
<feature type="compositionally biased region" description="Polar residues" evidence="10">
    <location>
        <begin position="164"/>
        <end position="175"/>
    </location>
</feature>
<keyword evidence="6 9" id="KW-0067">ATP-binding</keyword>
<keyword evidence="5 12" id="KW-0418">Kinase</keyword>
<evidence type="ECO:0000313" key="13">
    <source>
        <dbReference type="Proteomes" id="UP001558713"/>
    </source>
</evidence>
<proteinExistence type="inferred from homology"/>
<feature type="domain" description="Protein kinase" evidence="11">
    <location>
        <begin position="352"/>
        <end position="613"/>
    </location>
</feature>
<evidence type="ECO:0000256" key="5">
    <source>
        <dbReference type="ARBA" id="ARBA00022777"/>
    </source>
</evidence>
<dbReference type="GO" id="GO:0004709">
    <property type="term" value="F:MAP kinase kinase kinase activity"/>
    <property type="evidence" value="ECO:0007669"/>
    <property type="project" value="UniProtKB-EC"/>
</dbReference>
<dbReference type="EMBL" id="JBANAX010000702">
    <property type="protein sequence ID" value="KAL1196552.1"/>
    <property type="molecule type" value="Genomic_DNA"/>
</dbReference>
<comment type="caution">
    <text evidence="12">The sequence shown here is derived from an EMBL/GenBank/DDBJ whole genome shotgun (WGS) entry which is preliminary data.</text>
</comment>
<evidence type="ECO:0000256" key="8">
    <source>
        <dbReference type="ARBA" id="ARBA00048329"/>
    </source>
</evidence>
<evidence type="ECO:0000259" key="11">
    <source>
        <dbReference type="PROSITE" id="PS50011"/>
    </source>
</evidence>
<feature type="compositionally biased region" description="Low complexity" evidence="10">
    <location>
        <begin position="269"/>
        <end position="286"/>
    </location>
</feature>
<dbReference type="EC" id="2.7.11.25" evidence="2"/>
<comment type="catalytic activity">
    <reaction evidence="8">
        <text>L-seryl-[protein] + ATP = O-phospho-L-seryl-[protein] + ADP + H(+)</text>
        <dbReference type="Rhea" id="RHEA:17989"/>
        <dbReference type="Rhea" id="RHEA-COMP:9863"/>
        <dbReference type="Rhea" id="RHEA-COMP:11604"/>
        <dbReference type="ChEBI" id="CHEBI:15378"/>
        <dbReference type="ChEBI" id="CHEBI:29999"/>
        <dbReference type="ChEBI" id="CHEBI:30616"/>
        <dbReference type="ChEBI" id="CHEBI:83421"/>
        <dbReference type="ChEBI" id="CHEBI:456216"/>
        <dbReference type="EC" id="2.7.11.25"/>
    </reaction>
</comment>
<dbReference type="AlphaFoldDB" id="A0ABD0ZPJ7"/>
<evidence type="ECO:0000256" key="9">
    <source>
        <dbReference type="PROSITE-ProRule" id="PRU10141"/>
    </source>
</evidence>
<feature type="compositionally biased region" description="Polar residues" evidence="10">
    <location>
        <begin position="140"/>
        <end position="153"/>
    </location>
</feature>
<name>A0ABD0ZPJ7_CARAN</name>
<feature type="region of interest" description="Disordered" evidence="10">
    <location>
        <begin position="72"/>
        <end position="175"/>
    </location>
</feature>
<feature type="region of interest" description="Disordered" evidence="10">
    <location>
        <begin position="658"/>
        <end position="724"/>
    </location>
</feature>
<evidence type="ECO:0000256" key="6">
    <source>
        <dbReference type="ARBA" id="ARBA00022840"/>
    </source>
</evidence>
<evidence type="ECO:0000256" key="1">
    <source>
        <dbReference type="ARBA" id="ARBA00006529"/>
    </source>
</evidence>
<feature type="compositionally biased region" description="Low complexity" evidence="10">
    <location>
        <begin position="1"/>
        <end position="31"/>
    </location>
</feature>
<comment type="catalytic activity">
    <reaction evidence="7">
        <text>L-threonyl-[protein] + ATP = O-phospho-L-threonyl-[protein] + ADP + H(+)</text>
        <dbReference type="Rhea" id="RHEA:46608"/>
        <dbReference type="Rhea" id="RHEA-COMP:11060"/>
        <dbReference type="Rhea" id="RHEA-COMP:11605"/>
        <dbReference type="ChEBI" id="CHEBI:15378"/>
        <dbReference type="ChEBI" id="CHEBI:30013"/>
        <dbReference type="ChEBI" id="CHEBI:30616"/>
        <dbReference type="ChEBI" id="CHEBI:61977"/>
        <dbReference type="ChEBI" id="CHEBI:456216"/>
        <dbReference type="EC" id="2.7.11.25"/>
    </reaction>
</comment>
<dbReference type="PROSITE" id="PS00107">
    <property type="entry name" value="PROTEIN_KINASE_ATP"/>
    <property type="match status" value="1"/>
</dbReference>
<dbReference type="GO" id="GO:0005524">
    <property type="term" value="F:ATP binding"/>
    <property type="evidence" value="ECO:0007669"/>
    <property type="project" value="UniProtKB-UniRule"/>
</dbReference>
<feature type="compositionally biased region" description="Polar residues" evidence="10">
    <location>
        <begin position="76"/>
        <end position="92"/>
    </location>
</feature>
<keyword evidence="3" id="KW-0808">Transferase</keyword>
<evidence type="ECO:0000256" key="10">
    <source>
        <dbReference type="SAM" id="MobiDB-lite"/>
    </source>
</evidence>
<dbReference type="SUPFAM" id="SSF56112">
    <property type="entry name" value="Protein kinase-like (PK-like)"/>
    <property type="match status" value="1"/>
</dbReference>
<dbReference type="Proteomes" id="UP001558713">
    <property type="component" value="Unassembled WGS sequence"/>
</dbReference>